<dbReference type="Proteomes" id="UP000254209">
    <property type="component" value="Unassembled WGS sequence"/>
</dbReference>
<dbReference type="InterPro" id="IPR027405">
    <property type="entry name" value="YidB-like"/>
</dbReference>
<evidence type="ECO:0000313" key="1">
    <source>
        <dbReference type="EMBL" id="SSY80784.1"/>
    </source>
</evidence>
<dbReference type="EMBL" id="UFSO01000003">
    <property type="protein sequence ID" value="SSY80784.1"/>
    <property type="molecule type" value="Genomic_DNA"/>
</dbReference>
<dbReference type="Pfam" id="PF20159">
    <property type="entry name" value="YidB"/>
    <property type="match status" value="1"/>
</dbReference>
<dbReference type="PROSITE" id="PS00018">
    <property type="entry name" value="EF_HAND_1"/>
    <property type="match status" value="1"/>
</dbReference>
<dbReference type="Gene3D" id="1.10.10.690">
    <property type="entry name" value="YidB-like"/>
    <property type="match status" value="1"/>
</dbReference>
<proteinExistence type="predicted"/>
<protein>
    <submittedName>
        <fullName evidence="1">Uncharacterized protein conserved in bacteria</fullName>
    </submittedName>
</protein>
<gene>
    <name evidence="1" type="ORF">NCTC10283_02345</name>
</gene>
<evidence type="ECO:0000313" key="2">
    <source>
        <dbReference type="Proteomes" id="UP000254209"/>
    </source>
</evidence>
<name>A0A376BWP3_9NEIS</name>
<dbReference type="InterPro" id="IPR045372">
    <property type="entry name" value="YidB"/>
</dbReference>
<accession>A0A376BWP3</accession>
<sequence>MLNSLLSAAASSLLQDTDGDGQIQAVELFNQLVQQNGGVGALLNQLQSGDLASVAQSWIGNGANASVEPSQIQNALGGSLGQAAANLGLDMNQASGLLAQFLPQIINSITPNGNAADADGFGMDDIVKIAMQQMFK</sequence>
<reference evidence="1 2" key="1">
    <citation type="submission" date="2018-06" db="EMBL/GenBank/DDBJ databases">
        <authorList>
            <consortium name="Pathogen Informatics"/>
            <person name="Doyle S."/>
        </authorList>
    </citation>
    <scope>NUCLEOTIDE SEQUENCE [LARGE SCALE GENOMIC DNA]</scope>
    <source>
        <strain evidence="1 2">NCTC10283</strain>
    </source>
</reference>
<dbReference type="SUPFAM" id="SSF140804">
    <property type="entry name" value="YidB-like"/>
    <property type="match status" value="1"/>
</dbReference>
<keyword evidence="2" id="KW-1185">Reference proteome</keyword>
<organism evidence="1 2">
    <name type="scientific">Alysiella crassa</name>
    <dbReference type="NCBI Taxonomy" id="153491"/>
    <lineage>
        <taxon>Bacteria</taxon>
        <taxon>Pseudomonadati</taxon>
        <taxon>Pseudomonadota</taxon>
        <taxon>Betaproteobacteria</taxon>
        <taxon>Neisseriales</taxon>
        <taxon>Neisseriaceae</taxon>
        <taxon>Alysiella</taxon>
    </lineage>
</organism>
<dbReference type="AlphaFoldDB" id="A0A376BWP3"/>
<dbReference type="InterPro" id="IPR018247">
    <property type="entry name" value="EF_Hand_1_Ca_BS"/>
</dbReference>
<dbReference type="RefSeq" id="WP_342345582.1">
    <property type="nucleotide sequence ID" value="NZ_CP091519.2"/>
</dbReference>
<dbReference type="STRING" id="1120980.GCA_000745955_01563"/>